<name>A0A1N7H6J1_9ACTN</name>
<protein>
    <submittedName>
        <fullName evidence="2">Uncharacterized protein</fullName>
    </submittedName>
</protein>
<gene>
    <name evidence="2" type="ORF">SAMN05421833_1388</name>
</gene>
<dbReference type="STRING" id="58117.SAMN05421833_1388"/>
<evidence type="ECO:0000313" key="2">
    <source>
        <dbReference type="EMBL" id="SIS20476.1"/>
    </source>
</evidence>
<feature type="compositionally biased region" description="Polar residues" evidence="1">
    <location>
        <begin position="67"/>
        <end position="79"/>
    </location>
</feature>
<evidence type="ECO:0000313" key="3">
    <source>
        <dbReference type="Proteomes" id="UP000186096"/>
    </source>
</evidence>
<reference evidence="3" key="1">
    <citation type="submission" date="2017-01" db="EMBL/GenBank/DDBJ databases">
        <authorList>
            <person name="Varghese N."/>
            <person name="Submissions S."/>
        </authorList>
    </citation>
    <scope>NUCLEOTIDE SEQUENCE [LARGE SCALE GENOMIC DNA]</scope>
    <source>
        <strain evidence="3">ATCC 12950</strain>
    </source>
</reference>
<sequence length="88" mass="9169">MTGLLLRVPAEDHRALCTHGLTGLHLSGGTRAMAGTNPPAPGPDRAGEPGVRLRHPAADLADAVPVSQVTRTSAQQTTADVPERHRHA</sequence>
<accession>A0A1N7H6J1</accession>
<feature type="region of interest" description="Disordered" evidence="1">
    <location>
        <begin position="24"/>
        <end position="49"/>
    </location>
</feature>
<evidence type="ECO:0000256" key="1">
    <source>
        <dbReference type="SAM" id="MobiDB-lite"/>
    </source>
</evidence>
<dbReference type="Proteomes" id="UP000186096">
    <property type="component" value="Unassembled WGS sequence"/>
</dbReference>
<feature type="region of interest" description="Disordered" evidence="1">
    <location>
        <begin position="65"/>
        <end position="88"/>
    </location>
</feature>
<proteinExistence type="predicted"/>
<organism evidence="2 3">
    <name type="scientific">Microbispora rosea</name>
    <dbReference type="NCBI Taxonomy" id="58117"/>
    <lineage>
        <taxon>Bacteria</taxon>
        <taxon>Bacillati</taxon>
        <taxon>Actinomycetota</taxon>
        <taxon>Actinomycetes</taxon>
        <taxon>Streptosporangiales</taxon>
        <taxon>Streptosporangiaceae</taxon>
        <taxon>Microbispora</taxon>
    </lineage>
</organism>
<dbReference type="EMBL" id="FTNI01000038">
    <property type="protein sequence ID" value="SIS20476.1"/>
    <property type="molecule type" value="Genomic_DNA"/>
</dbReference>
<dbReference type="AlphaFoldDB" id="A0A1N7H6J1"/>
<keyword evidence="3" id="KW-1185">Reference proteome</keyword>